<keyword evidence="7" id="KW-1185">Reference proteome</keyword>
<comment type="caution">
    <text evidence="6">The sequence shown here is derived from an EMBL/GenBank/DDBJ whole genome shotgun (WGS) entry which is preliminary data.</text>
</comment>
<comment type="similarity">
    <text evidence="4">Belongs to the methyltransferase superfamily. LaeA methyltransferase family.</text>
</comment>
<keyword evidence="1" id="KW-0489">Methyltransferase</keyword>
<organism evidence="6 7">
    <name type="scientific">Fusarium albosuccineum</name>
    <dbReference type="NCBI Taxonomy" id="1237068"/>
    <lineage>
        <taxon>Eukaryota</taxon>
        <taxon>Fungi</taxon>
        <taxon>Dikarya</taxon>
        <taxon>Ascomycota</taxon>
        <taxon>Pezizomycotina</taxon>
        <taxon>Sordariomycetes</taxon>
        <taxon>Hypocreomycetidae</taxon>
        <taxon>Hypocreales</taxon>
        <taxon>Nectriaceae</taxon>
        <taxon>Fusarium</taxon>
        <taxon>Fusarium decemcellulare species complex</taxon>
    </lineage>
</organism>
<dbReference type="EMBL" id="JAADYS010003143">
    <property type="protein sequence ID" value="KAF4450230.1"/>
    <property type="molecule type" value="Genomic_DNA"/>
</dbReference>
<feature type="region of interest" description="Disordered" evidence="5">
    <location>
        <begin position="1"/>
        <end position="63"/>
    </location>
</feature>
<gene>
    <name evidence="6" type="ORF">FALBO_16510</name>
</gene>
<dbReference type="AlphaFoldDB" id="A0A8H4KHG6"/>
<evidence type="ECO:0000256" key="2">
    <source>
        <dbReference type="ARBA" id="ARBA00022679"/>
    </source>
</evidence>
<reference evidence="6 7" key="1">
    <citation type="submission" date="2020-01" db="EMBL/GenBank/DDBJ databases">
        <title>Identification and distribution of gene clusters putatively required for synthesis of sphingolipid metabolism inhibitors in phylogenetically diverse species of the filamentous fungus Fusarium.</title>
        <authorList>
            <person name="Kim H.-S."/>
            <person name="Busman M."/>
            <person name="Brown D.W."/>
            <person name="Divon H."/>
            <person name="Uhlig S."/>
            <person name="Proctor R.H."/>
        </authorList>
    </citation>
    <scope>NUCLEOTIDE SEQUENCE [LARGE SCALE GENOMIC DNA]</scope>
    <source>
        <strain evidence="6 7">NRRL 20459</strain>
    </source>
</reference>
<evidence type="ECO:0000313" key="7">
    <source>
        <dbReference type="Proteomes" id="UP000554235"/>
    </source>
</evidence>
<feature type="compositionally biased region" description="Polar residues" evidence="5">
    <location>
        <begin position="47"/>
        <end position="63"/>
    </location>
</feature>
<name>A0A8H4KHG6_9HYPO</name>
<evidence type="ECO:0000256" key="5">
    <source>
        <dbReference type="SAM" id="MobiDB-lite"/>
    </source>
</evidence>
<evidence type="ECO:0008006" key="8">
    <source>
        <dbReference type="Google" id="ProtNLM"/>
    </source>
</evidence>
<proteinExistence type="inferred from homology"/>
<dbReference type="InterPro" id="IPR029063">
    <property type="entry name" value="SAM-dependent_MTases_sf"/>
</dbReference>
<evidence type="ECO:0000256" key="3">
    <source>
        <dbReference type="ARBA" id="ARBA00022691"/>
    </source>
</evidence>
<dbReference type="Proteomes" id="UP000554235">
    <property type="component" value="Unassembled WGS sequence"/>
</dbReference>
<dbReference type="InterPro" id="IPR023576">
    <property type="entry name" value="UbiE/COQ5_MeTrFase_CS"/>
</dbReference>
<evidence type="ECO:0000313" key="6">
    <source>
        <dbReference type="EMBL" id="KAF4450230.1"/>
    </source>
</evidence>
<keyword evidence="2" id="KW-0808">Transferase</keyword>
<dbReference type="Pfam" id="PF13489">
    <property type="entry name" value="Methyltransf_23"/>
    <property type="match status" value="1"/>
</dbReference>
<dbReference type="PANTHER" id="PTHR43591:SF10">
    <property type="entry name" value="ABC TRANSMEMBRANE TYPE-1 DOMAIN-CONTAINING PROTEIN-RELATED"/>
    <property type="match status" value="1"/>
</dbReference>
<sequence length="383" mass="42688">MADQESPRPASTAAEAEGSPPSPAAPVILPPEHWAQIAQREERGLNDSDSTIDADNASSTASVTSSILEYRTIHGRTYHSEQGNAQYWQEPRNRRQPAQRPRPQATNSSQSHHILTRGLGDKLHLAPLNKEKVQQVIDIGTGTVWGMANVSGNPTGIWAIDFADEYPGAEVIGTDLSPIQPSWIPPNLRFEIEDCTREWTFASEFADYIHLRWLFGSIKDWNALASEAFRVCKPGGWVESLEASCIVSSDDNTVADDSAMGHWGKFFIQGSKKLGTSSTVVEDGTQKKALEEAGFINIQEFDFKNPIGDWPKDPVLKEMGRYTQFGLETDSEGFVLFMAHTLGWSKPEIMVYIAHFRWELRSGKHHGYFKQKVVWGQKPESSS</sequence>
<keyword evidence="3" id="KW-0949">S-adenosyl-L-methionine</keyword>
<feature type="region of interest" description="Disordered" evidence="5">
    <location>
        <begin position="81"/>
        <end position="113"/>
    </location>
</feature>
<dbReference type="OrthoDB" id="2013972at2759"/>
<dbReference type="PROSITE" id="PS01184">
    <property type="entry name" value="UBIE_2"/>
    <property type="match status" value="1"/>
</dbReference>
<dbReference type="CDD" id="cd02440">
    <property type="entry name" value="AdoMet_MTases"/>
    <property type="match status" value="1"/>
</dbReference>
<feature type="compositionally biased region" description="Low complexity" evidence="5">
    <location>
        <begin position="9"/>
        <end position="19"/>
    </location>
</feature>
<evidence type="ECO:0000256" key="4">
    <source>
        <dbReference type="ARBA" id="ARBA00038158"/>
    </source>
</evidence>
<dbReference type="Gene3D" id="3.40.50.150">
    <property type="entry name" value="Vaccinia Virus protein VP39"/>
    <property type="match status" value="1"/>
</dbReference>
<dbReference type="GO" id="GO:0008168">
    <property type="term" value="F:methyltransferase activity"/>
    <property type="evidence" value="ECO:0007669"/>
    <property type="project" value="UniProtKB-KW"/>
</dbReference>
<evidence type="ECO:0000256" key="1">
    <source>
        <dbReference type="ARBA" id="ARBA00022603"/>
    </source>
</evidence>
<protein>
    <recommendedName>
        <fullName evidence="8">Methyltransferase</fullName>
    </recommendedName>
</protein>
<dbReference type="SUPFAM" id="SSF53335">
    <property type="entry name" value="S-adenosyl-L-methionine-dependent methyltransferases"/>
    <property type="match status" value="1"/>
</dbReference>
<dbReference type="PANTHER" id="PTHR43591">
    <property type="entry name" value="METHYLTRANSFERASE"/>
    <property type="match status" value="1"/>
</dbReference>
<dbReference type="GO" id="GO:0032259">
    <property type="term" value="P:methylation"/>
    <property type="evidence" value="ECO:0007669"/>
    <property type="project" value="UniProtKB-KW"/>
</dbReference>
<accession>A0A8H4KHG6</accession>